<feature type="signal peptide" evidence="5">
    <location>
        <begin position="1"/>
        <end position="29"/>
    </location>
</feature>
<keyword evidence="7" id="KW-1185">Reference proteome</keyword>
<accession>A0A835BVT9</accession>
<dbReference type="InterPro" id="IPR008801">
    <property type="entry name" value="RALF"/>
</dbReference>
<dbReference type="AlphaFoldDB" id="A0A835BVT9"/>
<comment type="similarity">
    <text evidence="1">Belongs to the plant rapid alkalinization factor (RALF) family.</text>
</comment>
<gene>
    <name evidence="6" type="ORF">HU200_031144</name>
</gene>
<keyword evidence="2" id="KW-0372">Hormone</keyword>
<dbReference type="Proteomes" id="UP000636709">
    <property type="component" value="Unassembled WGS sequence"/>
</dbReference>
<proteinExistence type="inferred from homology"/>
<keyword evidence="3 5" id="KW-0732">Signal</keyword>
<reference evidence="6" key="1">
    <citation type="submission" date="2020-07" db="EMBL/GenBank/DDBJ databases">
        <title>Genome sequence and genetic diversity analysis of an under-domesticated orphan crop, white fonio (Digitaria exilis).</title>
        <authorList>
            <person name="Bennetzen J.L."/>
            <person name="Chen S."/>
            <person name="Ma X."/>
            <person name="Wang X."/>
            <person name="Yssel A.E.J."/>
            <person name="Chaluvadi S.R."/>
            <person name="Johnson M."/>
            <person name="Gangashetty P."/>
            <person name="Hamidou F."/>
            <person name="Sanogo M.D."/>
            <person name="Zwaenepoel A."/>
            <person name="Wallace J."/>
            <person name="Van De Peer Y."/>
            <person name="Van Deynze A."/>
        </authorList>
    </citation>
    <scope>NUCLEOTIDE SEQUENCE</scope>
    <source>
        <tissue evidence="6">Leaves</tissue>
    </source>
</reference>
<keyword evidence="4" id="KW-1015">Disulfide bond</keyword>
<organism evidence="6 7">
    <name type="scientific">Digitaria exilis</name>
    <dbReference type="NCBI Taxonomy" id="1010633"/>
    <lineage>
        <taxon>Eukaryota</taxon>
        <taxon>Viridiplantae</taxon>
        <taxon>Streptophyta</taxon>
        <taxon>Embryophyta</taxon>
        <taxon>Tracheophyta</taxon>
        <taxon>Spermatophyta</taxon>
        <taxon>Magnoliopsida</taxon>
        <taxon>Liliopsida</taxon>
        <taxon>Poales</taxon>
        <taxon>Poaceae</taxon>
        <taxon>PACMAD clade</taxon>
        <taxon>Panicoideae</taxon>
        <taxon>Panicodae</taxon>
        <taxon>Paniceae</taxon>
        <taxon>Anthephorinae</taxon>
        <taxon>Digitaria</taxon>
    </lineage>
</organism>
<evidence type="ECO:0000256" key="1">
    <source>
        <dbReference type="ARBA" id="ARBA00009178"/>
    </source>
</evidence>
<sequence length="85" mass="8911">MEKVNTRLAMAAMLLLLGVLLAVQQVANAEEEAKVKPMSTKADCEVSGTCDMKLGVAAAADPATRPGAKANEYTRGCSKINQCRG</sequence>
<dbReference type="Pfam" id="PF05498">
    <property type="entry name" value="RALF"/>
    <property type="match status" value="1"/>
</dbReference>
<evidence type="ECO:0000313" key="7">
    <source>
        <dbReference type="Proteomes" id="UP000636709"/>
    </source>
</evidence>
<evidence type="ECO:0000256" key="5">
    <source>
        <dbReference type="SAM" id="SignalP"/>
    </source>
</evidence>
<feature type="chain" id="PRO_5032368664" evidence="5">
    <location>
        <begin position="30"/>
        <end position="85"/>
    </location>
</feature>
<evidence type="ECO:0000256" key="3">
    <source>
        <dbReference type="ARBA" id="ARBA00022729"/>
    </source>
</evidence>
<dbReference type="GO" id="GO:0005179">
    <property type="term" value="F:hormone activity"/>
    <property type="evidence" value="ECO:0007669"/>
    <property type="project" value="UniProtKB-KW"/>
</dbReference>
<evidence type="ECO:0000313" key="6">
    <source>
        <dbReference type="EMBL" id="KAF8704903.1"/>
    </source>
</evidence>
<evidence type="ECO:0000256" key="2">
    <source>
        <dbReference type="ARBA" id="ARBA00022702"/>
    </source>
</evidence>
<name>A0A835BVT9_9POAL</name>
<comment type="caution">
    <text evidence="6">The sequence shown here is derived from an EMBL/GenBank/DDBJ whole genome shotgun (WGS) entry which is preliminary data.</text>
</comment>
<evidence type="ECO:0000256" key="4">
    <source>
        <dbReference type="ARBA" id="ARBA00023157"/>
    </source>
</evidence>
<dbReference type="EMBL" id="JACEFO010001770">
    <property type="protein sequence ID" value="KAF8704903.1"/>
    <property type="molecule type" value="Genomic_DNA"/>
</dbReference>
<protein>
    <submittedName>
        <fullName evidence="6">Uncharacterized protein</fullName>
    </submittedName>
</protein>